<dbReference type="EMBL" id="JBHUMV010000008">
    <property type="protein sequence ID" value="MFD2755890.1"/>
    <property type="molecule type" value="Genomic_DNA"/>
</dbReference>
<feature type="chain" id="PRO_5046047989" description="Outer membrane protein assembly factor BamB" evidence="5">
    <location>
        <begin position="19"/>
        <end position="379"/>
    </location>
</feature>
<comment type="similarity">
    <text evidence="4">Belongs to the BamB family.</text>
</comment>
<keyword evidence="3 4" id="KW-0998">Cell outer membrane</keyword>
<keyword evidence="4" id="KW-0564">Palmitate</keyword>
<evidence type="ECO:0000256" key="3">
    <source>
        <dbReference type="ARBA" id="ARBA00023237"/>
    </source>
</evidence>
<evidence type="ECO:0000259" key="6">
    <source>
        <dbReference type="Pfam" id="PF13360"/>
    </source>
</evidence>
<sequence>MKSPAVPRWLAVSALSMALGACSIFSSSGEKPKPLDLGPNPGLIQVHQAWTAKLGSEAPLAMPALVRGDTVTLVAKDGSVTTLDGRTGNQLGKISAGEPLTTGVGSDGERTAMVTGSNQLLVFAEGKKLWSHKLQAAVYTPPLVAGGRVFVMAADRSLSAFDANTGRELWFADRPGEPLILRQPGVLIAVGNTLVAGLSGRLVGVDPDSGSVRWEAPLASPRGTNDVERLVDLVGHVSRIGSSVCARAFQASVGCVDTNNATVRWTQNSKGSDGIDGDEQSVFGAESNGTVQAWRRADGSRLWSVDKLQYRKLTAPLVLGRSVVLGDDLGTVHLLSREDGSALARLETDKTGVATAPVAVADTLVVVGRSGTVYGFRPD</sequence>
<name>A0ABW5UTY6_9BURK</name>
<feature type="domain" description="Pyrrolo-quinoline quinone repeat" evidence="6">
    <location>
        <begin position="76"/>
        <end position="304"/>
    </location>
</feature>
<evidence type="ECO:0000313" key="8">
    <source>
        <dbReference type="Proteomes" id="UP001597463"/>
    </source>
</evidence>
<dbReference type="InterPro" id="IPR015943">
    <property type="entry name" value="WD40/YVTN_repeat-like_dom_sf"/>
</dbReference>
<dbReference type="SMART" id="SM00564">
    <property type="entry name" value="PQQ"/>
    <property type="match status" value="4"/>
</dbReference>
<dbReference type="InterPro" id="IPR011047">
    <property type="entry name" value="Quinoprotein_ADH-like_sf"/>
</dbReference>
<comment type="caution">
    <text evidence="7">The sequence shown here is derived from an EMBL/GenBank/DDBJ whole genome shotgun (WGS) entry which is preliminary data.</text>
</comment>
<keyword evidence="2 4" id="KW-0472">Membrane</keyword>
<protein>
    <recommendedName>
        <fullName evidence="4">Outer membrane protein assembly factor BamB</fullName>
    </recommendedName>
</protein>
<dbReference type="InterPro" id="IPR002372">
    <property type="entry name" value="PQQ_rpt_dom"/>
</dbReference>
<reference evidence="8" key="1">
    <citation type="journal article" date="2019" name="Int. J. Syst. Evol. Microbiol.">
        <title>The Global Catalogue of Microorganisms (GCM) 10K type strain sequencing project: providing services to taxonomists for standard genome sequencing and annotation.</title>
        <authorList>
            <consortium name="The Broad Institute Genomics Platform"/>
            <consortium name="The Broad Institute Genome Sequencing Center for Infectious Disease"/>
            <person name="Wu L."/>
            <person name="Ma J."/>
        </authorList>
    </citation>
    <scope>NUCLEOTIDE SEQUENCE [LARGE SCALE GENOMIC DNA]</scope>
    <source>
        <strain evidence="8">TISTR 1906</strain>
    </source>
</reference>
<comment type="subunit">
    <text evidence="4">Part of the Bam complex.</text>
</comment>
<comment type="function">
    <text evidence="4">Part of the outer membrane protein assembly complex, which is involved in assembly and insertion of beta-barrel proteins into the outer membrane.</text>
</comment>
<proteinExistence type="inferred from homology"/>
<keyword evidence="8" id="KW-1185">Reference proteome</keyword>
<comment type="subcellular location">
    <subcellularLocation>
        <location evidence="4">Cell outer membrane</location>
        <topology evidence="4">Lipid-anchor</topology>
    </subcellularLocation>
</comment>
<dbReference type="HAMAP" id="MF_00923">
    <property type="entry name" value="OM_assembly_BamB"/>
    <property type="match status" value="1"/>
</dbReference>
<dbReference type="SUPFAM" id="SSF50998">
    <property type="entry name" value="Quinoprotein alcohol dehydrogenase-like"/>
    <property type="match status" value="1"/>
</dbReference>
<dbReference type="PROSITE" id="PS51257">
    <property type="entry name" value="PROKAR_LIPOPROTEIN"/>
    <property type="match status" value="1"/>
</dbReference>
<dbReference type="PANTHER" id="PTHR34512">
    <property type="entry name" value="CELL SURFACE PROTEIN"/>
    <property type="match status" value="1"/>
</dbReference>
<evidence type="ECO:0000256" key="4">
    <source>
        <dbReference type="HAMAP-Rule" id="MF_00923"/>
    </source>
</evidence>
<dbReference type="NCBIfam" id="TIGR03300">
    <property type="entry name" value="assembly_YfgL"/>
    <property type="match status" value="1"/>
</dbReference>
<dbReference type="InterPro" id="IPR018391">
    <property type="entry name" value="PQQ_b-propeller_rpt"/>
</dbReference>
<dbReference type="Gene3D" id="2.130.10.10">
    <property type="entry name" value="YVTN repeat-like/Quinoprotein amine dehydrogenase"/>
    <property type="match status" value="1"/>
</dbReference>
<keyword evidence="4" id="KW-0449">Lipoprotein</keyword>
<accession>A0ABW5UTY6</accession>
<feature type="signal peptide" evidence="5">
    <location>
        <begin position="1"/>
        <end position="18"/>
    </location>
</feature>
<dbReference type="PANTHER" id="PTHR34512:SF30">
    <property type="entry name" value="OUTER MEMBRANE PROTEIN ASSEMBLY FACTOR BAMB"/>
    <property type="match status" value="1"/>
</dbReference>
<keyword evidence="1 4" id="KW-0732">Signal</keyword>
<evidence type="ECO:0000256" key="5">
    <source>
        <dbReference type="SAM" id="SignalP"/>
    </source>
</evidence>
<gene>
    <name evidence="4 7" type="primary">bamB</name>
    <name evidence="7" type="ORF">ACFSW6_17610</name>
</gene>
<dbReference type="Pfam" id="PF13360">
    <property type="entry name" value="PQQ_2"/>
    <property type="match status" value="1"/>
</dbReference>
<evidence type="ECO:0000256" key="1">
    <source>
        <dbReference type="ARBA" id="ARBA00022729"/>
    </source>
</evidence>
<organism evidence="7 8">
    <name type="scientific">Comamonas terrae</name>
    <dbReference type="NCBI Taxonomy" id="673548"/>
    <lineage>
        <taxon>Bacteria</taxon>
        <taxon>Pseudomonadati</taxon>
        <taxon>Pseudomonadota</taxon>
        <taxon>Betaproteobacteria</taxon>
        <taxon>Burkholderiales</taxon>
        <taxon>Comamonadaceae</taxon>
        <taxon>Comamonas</taxon>
    </lineage>
</organism>
<dbReference type="RefSeq" id="WP_245633265.1">
    <property type="nucleotide sequence ID" value="NZ_BCNT01000001.1"/>
</dbReference>
<evidence type="ECO:0000313" key="7">
    <source>
        <dbReference type="EMBL" id="MFD2755890.1"/>
    </source>
</evidence>
<dbReference type="InterPro" id="IPR017687">
    <property type="entry name" value="BamB"/>
</dbReference>
<evidence type="ECO:0000256" key="2">
    <source>
        <dbReference type="ARBA" id="ARBA00023136"/>
    </source>
</evidence>
<dbReference type="Proteomes" id="UP001597463">
    <property type="component" value="Unassembled WGS sequence"/>
</dbReference>